<dbReference type="EMBL" id="CAJPVI010000042">
    <property type="protein sequence ID" value="CAG2157647.1"/>
    <property type="molecule type" value="Genomic_DNA"/>
</dbReference>
<accession>A0ABN7Q566</accession>
<feature type="transmembrane region" description="Helical" evidence="1">
    <location>
        <begin position="6"/>
        <end position="28"/>
    </location>
</feature>
<dbReference type="Proteomes" id="UP000672657">
    <property type="component" value="Unassembled WGS sequence"/>
</dbReference>
<comment type="caution">
    <text evidence="2">The sequence shown here is derived from an EMBL/GenBank/DDBJ whole genome shotgun (WGS) entry which is preliminary data.</text>
</comment>
<keyword evidence="3" id="KW-1185">Reference proteome</keyword>
<keyword evidence="1" id="KW-0812">Transmembrane</keyword>
<protein>
    <recommendedName>
        <fullName evidence="4">Oxalate:formate antiporter</fullName>
    </recommendedName>
</protein>
<reference evidence="2 3" key="1">
    <citation type="submission" date="2021-03" db="EMBL/GenBank/DDBJ databases">
        <authorList>
            <person name="Peeters C."/>
        </authorList>
    </citation>
    <scope>NUCLEOTIDE SEQUENCE [LARGE SCALE GENOMIC DNA]</scope>
    <source>
        <strain evidence="2 3">LMG 26411</strain>
    </source>
</reference>
<evidence type="ECO:0000313" key="3">
    <source>
        <dbReference type="Proteomes" id="UP000672657"/>
    </source>
</evidence>
<evidence type="ECO:0000313" key="2">
    <source>
        <dbReference type="EMBL" id="CAG2157647.1"/>
    </source>
</evidence>
<keyword evidence="1" id="KW-1133">Transmembrane helix</keyword>
<proteinExistence type="predicted"/>
<organism evidence="2 3">
    <name type="scientific">Cupriavidus numazuensis</name>
    <dbReference type="NCBI Taxonomy" id="221992"/>
    <lineage>
        <taxon>Bacteria</taxon>
        <taxon>Pseudomonadati</taxon>
        <taxon>Pseudomonadota</taxon>
        <taxon>Betaproteobacteria</taxon>
        <taxon>Burkholderiales</taxon>
        <taxon>Burkholderiaceae</taxon>
        <taxon>Cupriavidus</taxon>
    </lineage>
</organism>
<gene>
    <name evidence="2" type="ORF">LMG26411_05647</name>
</gene>
<evidence type="ECO:0008006" key="4">
    <source>
        <dbReference type="Google" id="ProtNLM"/>
    </source>
</evidence>
<dbReference type="RefSeq" id="WP_211956517.1">
    <property type="nucleotide sequence ID" value="NZ_CAJPVI010000042.1"/>
</dbReference>
<sequence length="79" mass="8521">MEVTLWIAGALGLIALGATVTYLIGMAVPEPVFERAQQHGRYAGLGAATQRRRGGGKRIRRLRILPAAHPVPRLVPVRA</sequence>
<name>A0ABN7Q566_9BURK</name>
<keyword evidence="1" id="KW-0472">Membrane</keyword>
<evidence type="ECO:0000256" key="1">
    <source>
        <dbReference type="SAM" id="Phobius"/>
    </source>
</evidence>